<evidence type="ECO:0000313" key="1">
    <source>
        <dbReference type="EMBL" id="MFC3914216.1"/>
    </source>
</evidence>
<dbReference type="PANTHER" id="PTHR10151">
    <property type="entry name" value="ECTONUCLEOTIDE PYROPHOSPHATASE/PHOSPHODIESTERASE"/>
    <property type="match status" value="1"/>
</dbReference>
<dbReference type="SUPFAM" id="SSF53649">
    <property type="entry name" value="Alkaline phosphatase-like"/>
    <property type="match status" value="1"/>
</dbReference>
<dbReference type="InterPro" id="IPR002591">
    <property type="entry name" value="Phosphodiest/P_Trfase"/>
</dbReference>
<dbReference type="PANTHER" id="PTHR10151:SF120">
    <property type="entry name" value="BIS(5'-ADENOSYL)-TRIPHOSPHATASE"/>
    <property type="match status" value="1"/>
</dbReference>
<dbReference type="EMBL" id="JBHSAF010000014">
    <property type="protein sequence ID" value="MFC3914216.1"/>
    <property type="molecule type" value="Genomic_DNA"/>
</dbReference>
<keyword evidence="2" id="KW-1185">Reference proteome</keyword>
<organism evidence="1 2">
    <name type="scientific">Pseudaeromonas sharmana</name>
    <dbReference type="NCBI Taxonomy" id="328412"/>
    <lineage>
        <taxon>Bacteria</taxon>
        <taxon>Pseudomonadati</taxon>
        <taxon>Pseudomonadota</taxon>
        <taxon>Gammaproteobacteria</taxon>
        <taxon>Aeromonadales</taxon>
        <taxon>Aeromonadaceae</taxon>
        <taxon>Pseudaeromonas</taxon>
    </lineage>
</organism>
<protein>
    <submittedName>
        <fullName evidence="1">Alkaline phosphatase family protein</fullName>
    </submittedName>
</protein>
<proteinExistence type="predicted"/>
<dbReference type="Gene3D" id="3.40.720.10">
    <property type="entry name" value="Alkaline Phosphatase, subunit A"/>
    <property type="match status" value="1"/>
</dbReference>
<accession>A0ABV8CQ35</accession>
<sequence>MANKVIYLVIDGLAWQVARDSMGYLLALCEAGDASLYRIESALPSLSRPLYETLLTGRRPVHSGIVHNGVQRLSNGPSLFHLARDHHLTTAAAAYHWISELYNRSPYQPRRDRVTEAPELPIQHGRFYHQDHYPDDHLLLDADDLLRRYAPDLLFIHPMNVDDAGHQHGLDSPQYRNAARRFDTLLAEYLSDWRAEGYQLIITSDHGMNNDRSHGGSLPCERDVPLFVYGDAFSHRPDIQPGQHELAGTIASLLGVTHALPSCPALLAHKERP</sequence>
<dbReference type="Pfam" id="PF01663">
    <property type="entry name" value="Phosphodiest"/>
    <property type="match status" value="1"/>
</dbReference>
<gene>
    <name evidence="1" type="ORF">ACFOSS_12145</name>
</gene>
<comment type="caution">
    <text evidence="1">The sequence shown here is derived from an EMBL/GenBank/DDBJ whole genome shotgun (WGS) entry which is preliminary data.</text>
</comment>
<dbReference type="Proteomes" id="UP001595692">
    <property type="component" value="Unassembled WGS sequence"/>
</dbReference>
<dbReference type="RefSeq" id="WP_377152856.1">
    <property type="nucleotide sequence ID" value="NZ_JBHSAF010000014.1"/>
</dbReference>
<evidence type="ECO:0000313" key="2">
    <source>
        <dbReference type="Proteomes" id="UP001595692"/>
    </source>
</evidence>
<dbReference type="InterPro" id="IPR017850">
    <property type="entry name" value="Alkaline_phosphatase_core_sf"/>
</dbReference>
<reference evidence="2" key="1">
    <citation type="journal article" date="2019" name="Int. J. Syst. Evol. Microbiol.">
        <title>The Global Catalogue of Microorganisms (GCM) 10K type strain sequencing project: providing services to taxonomists for standard genome sequencing and annotation.</title>
        <authorList>
            <consortium name="The Broad Institute Genomics Platform"/>
            <consortium name="The Broad Institute Genome Sequencing Center for Infectious Disease"/>
            <person name="Wu L."/>
            <person name="Ma J."/>
        </authorList>
    </citation>
    <scope>NUCLEOTIDE SEQUENCE [LARGE SCALE GENOMIC DNA]</scope>
    <source>
        <strain evidence="2">CCUG 54939</strain>
    </source>
</reference>
<name>A0ABV8CQ35_9GAMM</name>